<feature type="domain" description="Phosphoesterase HXTX" evidence="3">
    <location>
        <begin position="11"/>
        <end position="83"/>
    </location>
</feature>
<dbReference type="Gene3D" id="3.90.1140.10">
    <property type="entry name" value="Cyclic phosphodiesterase"/>
    <property type="match status" value="1"/>
</dbReference>
<dbReference type="InterPro" id="IPR004175">
    <property type="entry name" value="RNA_CPDase"/>
</dbReference>
<accession>A0A840MJ72</accession>
<gene>
    <name evidence="4" type="ORF">HNQ59_001749</name>
</gene>
<dbReference type="HAMAP" id="MF_01940">
    <property type="entry name" value="RNA_CPDase"/>
    <property type="match status" value="1"/>
</dbReference>
<proteinExistence type="inferred from homology"/>
<feature type="short sequence motif" description="HXTX 1" evidence="2">
    <location>
        <begin position="42"/>
        <end position="45"/>
    </location>
</feature>
<protein>
    <recommendedName>
        <fullName evidence="2">RNA 2',3'-cyclic phosphodiesterase</fullName>
        <shortName evidence="2">RNA 2',3'-CPDase</shortName>
        <ecNumber evidence="2">3.1.4.58</ecNumber>
    </recommendedName>
</protein>
<feature type="short sequence motif" description="HXTX 2" evidence="2">
    <location>
        <begin position="124"/>
        <end position="127"/>
    </location>
</feature>
<organism evidence="4 5">
    <name type="scientific">Chitinivorax tropicus</name>
    <dbReference type="NCBI Taxonomy" id="714531"/>
    <lineage>
        <taxon>Bacteria</taxon>
        <taxon>Pseudomonadati</taxon>
        <taxon>Pseudomonadota</taxon>
        <taxon>Betaproteobacteria</taxon>
        <taxon>Chitinivorax</taxon>
    </lineage>
</organism>
<feature type="active site" description="Proton acceptor" evidence="2">
    <location>
        <position position="124"/>
    </location>
</feature>
<reference evidence="4 5" key="1">
    <citation type="submission" date="2020-08" db="EMBL/GenBank/DDBJ databases">
        <title>Genomic Encyclopedia of Type Strains, Phase IV (KMG-IV): sequencing the most valuable type-strain genomes for metagenomic binning, comparative biology and taxonomic classification.</title>
        <authorList>
            <person name="Goeker M."/>
        </authorList>
    </citation>
    <scope>NUCLEOTIDE SEQUENCE [LARGE SCALE GENOMIC DNA]</scope>
    <source>
        <strain evidence="4 5">DSM 27165</strain>
    </source>
</reference>
<sequence length="176" mass="19106">MATQRLFLALFPSHTIQRRLAEAGRALQAHVGGRCVATPLLHLTLAFLGDTSDDIVPALCDRLAAVSCASFDLTLDQVGVWPQAGIGWMQPTQPPAALWQLHRSIQQQLQALGLPVEQRAFKPHITLLRKAPPSRGPLPPCPAIDWPVTTFQLIASTLTTNGPQYRPLASWPLASA</sequence>
<feature type="domain" description="Phosphoesterase HXTX" evidence="3">
    <location>
        <begin position="92"/>
        <end position="162"/>
    </location>
</feature>
<dbReference type="GO" id="GO:0016874">
    <property type="term" value="F:ligase activity"/>
    <property type="evidence" value="ECO:0007669"/>
    <property type="project" value="UniProtKB-KW"/>
</dbReference>
<dbReference type="GO" id="GO:0004113">
    <property type="term" value="F:2',3'-cyclic-nucleotide 3'-phosphodiesterase activity"/>
    <property type="evidence" value="ECO:0007669"/>
    <property type="project" value="InterPro"/>
</dbReference>
<comment type="caution">
    <text evidence="4">The sequence shown here is derived from an EMBL/GenBank/DDBJ whole genome shotgun (WGS) entry which is preliminary data.</text>
</comment>
<evidence type="ECO:0000256" key="2">
    <source>
        <dbReference type="HAMAP-Rule" id="MF_01940"/>
    </source>
</evidence>
<evidence type="ECO:0000259" key="3">
    <source>
        <dbReference type="Pfam" id="PF02834"/>
    </source>
</evidence>
<comment type="function">
    <text evidence="2">Hydrolyzes RNA 2',3'-cyclic phosphodiester to an RNA 2'-phosphomonoester.</text>
</comment>
<evidence type="ECO:0000313" key="4">
    <source>
        <dbReference type="EMBL" id="MBB5018460.1"/>
    </source>
</evidence>
<dbReference type="InterPro" id="IPR009097">
    <property type="entry name" value="Cyclic_Pdiesterase"/>
</dbReference>
<dbReference type="SUPFAM" id="SSF55144">
    <property type="entry name" value="LigT-like"/>
    <property type="match status" value="1"/>
</dbReference>
<dbReference type="AlphaFoldDB" id="A0A840MJ72"/>
<dbReference type="GO" id="GO:0008664">
    <property type="term" value="F:RNA 2',3'-cyclic 3'-phosphodiesterase activity"/>
    <property type="evidence" value="ECO:0007669"/>
    <property type="project" value="UniProtKB-EC"/>
</dbReference>
<evidence type="ECO:0000256" key="1">
    <source>
        <dbReference type="ARBA" id="ARBA00022801"/>
    </source>
</evidence>
<dbReference type="NCBIfam" id="TIGR02258">
    <property type="entry name" value="2_5_ligase"/>
    <property type="match status" value="1"/>
</dbReference>
<evidence type="ECO:0000313" key="5">
    <source>
        <dbReference type="Proteomes" id="UP000575898"/>
    </source>
</evidence>
<dbReference type="EC" id="3.1.4.58" evidence="2"/>
<keyword evidence="5" id="KW-1185">Reference proteome</keyword>
<feature type="active site" description="Proton donor" evidence="2">
    <location>
        <position position="42"/>
    </location>
</feature>
<dbReference type="EMBL" id="JACHHY010000009">
    <property type="protein sequence ID" value="MBB5018460.1"/>
    <property type="molecule type" value="Genomic_DNA"/>
</dbReference>
<name>A0A840MJ72_9PROT</name>
<comment type="catalytic activity">
    <reaction evidence="2">
        <text>a 3'-end 2',3'-cyclophospho-ribonucleotide-RNA + H2O = a 3'-end 2'-phospho-ribonucleotide-RNA + H(+)</text>
        <dbReference type="Rhea" id="RHEA:11828"/>
        <dbReference type="Rhea" id="RHEA-COMP:10464"/>
        <dbReference type="Rhea" id="RHEA-COMP:17353"/>
        <dbReference type="ChEBI" id="CHEBI:15377"/>
        <dbReference type="ChEBI" id="CHEBI:15378"/>
        <dbReference type="ChEBI" id="CHEBI:83064"/>
        <dbReference type="ChEBI" id="CHEBI:173113"/>
        <dbReference type="EC" id="3.1.4.58"/>
    </reaction>
</comment>
<keyword evidence="4" id="KW-0436">Ligase</keyword>
<dbReference type="RefSeq" id="WP_184037769.1">
    <property type="nucleotide sequence ID" value="NZ_JACHHY010000009.1"/>
</dbReference>
<dbReference type="PANTHER" id="PTHR35561:SF1">
    <property type="entry name" value="RNA 2',3'-CYCLIC PHOSPHODIESTERASE"/>
    <property type="match status" value="1"/>
</dbReference>
<dbReference type="Proteomes" id="UP000575898">
    <property type="component" value="Unassembled WGS sequence"/>
</dbReference>
<dbReference type="InterPro" id="IPR014051">
    <property type="entry name" value="Phosphoesterase_HXTX"/>
</dbReference>
<dbReference type="PANTHER" id="PTHR35561">
    <property type="entry name" value="RNA 2',3'-CYCLIC PHOSPHODIESTERASE"/>
    <property type="match status" value="1"/>
</dbReference>
<keyword evidence="1 2" id="KW-0378">Hydrolase</keyword>
<dbReference type="Pfam" id="PF02834">
    <property type="entry name" value="LigT_PEase"/>
    <property type="match status" value="2"/>
</dbReference>
<comment type="similarity">
    <text evidence="2">Belongs to the 2H phosphoesterase superfamily. ThpR family.</text>
</comment>